<accession>A0A0I9TWD8</accession>
<proteinExistence type="inferred from homology"/>
<dbReference type="RefSeq" id="WP_047316826.1">
    <property type="nucleotide sequence ID" value="NZ_LDPQ01000041.1"/>
</dbReference>
<sequence length="95" mass="10078">MTQAWNFPAMQAAVADLQGSHTRIKGLLDECQGALATLQSSWQGSGNESYAAVQQRFNQNTENMNSALNDLSQAIGHSAEAMQQTETGVAGMFGG</sequence>
<dbReference type="OrthoDB" id="3387628at2"/>
<dbReference type="Proteomes" id="UP000036334">
    <property type="component" value="Unassembled WGS sequence"/>
</dbReference>
<comment type="similarity">
    <text evidence="1">Belongs to the WXG100 family.</text>
</comment>
<reference evidence="2 3" key="1">
    <citation type="submission" date="2015-05" db="EMBL/GenBank/DDBJ databases">
        <title>Genome sequence of Mycobacterium haemophilum.</title>
        <authorList>
            <person name="Greninger A.L."/>
            <person name="Cunningham G."/>
            <person name="Miller S."/>
        </authorList>
    </citation>
    <scope>NUCLEOTIDE SEQUENCE [LARGE SCALE GENOMIC DNA]</scope>
    <source>
        <strain evidence="3">UC1</strain>
    </source>
</reference>
<gene>
    <name evidence="2" type="ORF">ABH38_19915</name>
</gene>
<name>A0A0I9TWD8_9MYCO</name>
<organism evidence="2 3">
    <name type="scientific">Mycobacterium haemophilum</name>
    <dbReference type="NCBI Taxonomy" id="29311"/>
    <lineage>
        <taxon>Bacteria</taxon>
        <taxon>Bacillati</taxon>
        <taxon>Actinomycetota</taxon>
        <taxon>Actinomycetes</taxon>
        <taxon>Mycobacteriales</taxon>
        <taxon>Mycobacteriaceae</taxon>
        <taxon>Mycobacterium</taxon>
    </lineage>
</organism>
<dbReference type="STRING" id="1202450.B586_02745"/>
<dbReference type="InterPro" id="IPR010310">
    <property type="entry name" value="T7SS_ESAT-6-like"/>
</dbReference>
<dbReference type="EMBL" id="LDPR01000034">
    <property type="protein sequence ID" value="KLO34086.1"/>
    <property type="molecule type" value="Genomic_DNA"/>
</dbReference>
<keyword evidence="3" id="KW-1185">Reference proteome</keyword>
<evidence type="ECO:0000313" key="3">
    <source>
        <dbReference type="Proteomes" id="UP000036334"/>
    </source>
</evidence>
<dbReference type="Gene3D" id="1.10.287.1060">
    <property type="entry name" value="ESAT-6-like"/>
    <property type="match status" value="1"/>
</dbReference>
<dbReference type="PATRIC" id="fig|29311.18.peg.3449"/>
<comment type="caution">
    <text evidence="2">The sequence shown here is derived from an EMBL/GenBank/DDBJ whole genome shotgun (WGS) entry which is preliminary data.</text>
</comment>
<evidence type="ECO:0000313" key="2">
    <source>
        <dbReference type="EMBL" id="KLO34086.1"/>
    </source>
</evidence>
<dbReference type="AlphaFoldDB" id="A0A0I9TWD8"/>
<dbReference type="NCBIfam" id="TIGR03930">
    <property type="entry name" value="WXG100_ESAT6"/>
    <property type="match status" value="1"/>
</dbReference>
<protein>
    <recommendedName>
        <fullName evidence="1">ESAT-6-like protein</fullName>
    </recommendedName>
</protein>
<dbReference type="InterPro" id="IPR036689">
    <property type="entry name" value="ESAT-6-like_sf"/>
</dbReference>
<dbReference type="SMR" id="A0A0I9TWD8"/>
<dbReference type="SUPFAM" id="SSF140453">
    <property type="entry name" value="EsxAB dimer-like"/>
    <property type="match status" value="1"/>
</dbReference>
<evidence type="ECO:0000256" key="1">
    <source>
        <dbReference type="RuleBase" id="RU362001"/>
    </source>
</evidence>
<dbReference type="Pfam" id="PF06013">
    <property type="entry name" value="WXG100"/>
    <property type="match status" value="1"/>
</dbReference>